<dbReference type="SUPFAM" id="SSF55469">
    <property type="entry name" value="FMN-dependent nitroreductase-like"/>
    <property type="match status" value="1"/>
</dbReference>
<evidence type="ECO:0000313" key="2">
    <source>
        <dbReference type="EMBL" id="MFC7136860.1"/>
    </source>
</evidence>
<comment type="caution">
    <text evidence="2">The sequence shown here is derived from an EMBL/GenBank/DDBJ whole genome shotgun (WGS) entry which is preliminary data.</text>
</comment>
<dbReference type="Proteomes" id="UP001596368">
    <property type="component" value="Unassembled WGS sequence"/>
</dbReference>
<dbReference type="Gene3D" id="3.40.109.10">
    <property type="entry name" value="NADH Oxidase"/>
    <property type="match status" value="1"/>
</dbReference>
<organism evidence="2 3">
    <name type="scientific">Halobaculum litoreum</name>
    <dbReference type="NCBI Taxonomy" id="3031998"/>
    <lineage>
        <taxon>Archaea</taxon>
        <taxon>Methanobacteriati</taxon>
        <taxon>Methanobacteriota</taxon>
        <taxon>Stenosarchaea group</taxon>
        <taxon>Halobacteria</taxon>
        <taxon>Halobacteriales</taxon>
        <taxon>Haloferacaceae</taxon>
        <taxon>Halobaculum</taxon>
    </lineage>
</organism>
<accession>A0ABD5XNV9</accession>
<proteinExistence type="predicted"/>
<name>A0ABD5XNV9_9EURY</name>
<evidence type="ECO:0000313" key="3">
    <source>
        <dbReference type="Proteomes" id="UP001596368"/>
    </source>
</evidence>
<feature type="region of interest" description="Disordered" evidence="1">
    <location>
        <begin position="58"/>
        <end position="78"/>
    </location>
</feature>
<keyword evidence="3" id="KW-1185">Reference proteome</keyword>
<dbReference type="EMBL" id="JBHSZG010000001">
    <property type="protein sequence ID" value="MFC7136860.1"/>
    <property type="molecule type" value="Genomic_DNA"/>
</dbReference>
<evidence type="ECO:0000256" key="1">
    <source>
        <dbReference type="SAM" id="MobiDB-lite"/>
    </source>
</evidence>
<gene>
    <name evidence="2" type="ORF">ACFQRB_10950</name>
</gene>
<dbReference type="InterPro" id="IPR000415">
    <property type="entry name" value="Nitroreductase-like"/>
</dbReference>
<reference evidence="2 3" key="1">
    <citation type="journal article" date="2019" name="Int. J. Syst. Evol. Microbiol.">
        <title>The Global Catalogue of Microorganisms (GCM) 10K type strain sequencing project: providing services to taxonomists for standard genome sequencing and annotation.</title>
        <authorList>
            <consortium name="The Broad Institute Genomics Platform"/>
            <consortium name="The Broad Institute Genome Sequencing Center for Infectious Disease"/>
            <person name="Wu L."/>
            <person name="Ma J."/>
        </authorList>
    </citation>
    <scope>NUCLEOTIDE SEQUENCE [LARGE SCALE GENOMIC DNA]</scope>
    <source>
        <strain evidence="2 3">DT92</strain>
    </source>
</reference>
<sequence>MDPAQLTRDVWRVDADGFPAGGTVAEQARFLLRYAVLAPSSHNTQPWSFAVDDDGTVAVRGSRTGGSGRPTRTGASST</sequence>
<feature type="compositionally biased region" description="Low complexity" evidence="1">
    <location>
        <begin position="69"/>
        <end position="78"/>
    </location>
</feature>
<protein>
    <submittedName>
        <fullName evidence="2">Nitroreductase family protein</fullName>
    </submittedName>
</protein>
<dbReference type="AlphaFoldDB" id="A0ABD5XNV9"/>